<dbReference type="InterPro" id="IPR023213">
    <property type="entry name" value="CAT-like_dom_sf"/>
</dbReference>
<organism evidence="2 3">
    <name type="scientific">Acer yangbiense</name>
    <dbReference type="NCBI Taxonomy" id="1000413"/>
    <lineage>
        <taxon>Eukaryota</taxon>
        <taxon>Viridiplantae</taxon>
        <taxon>Streptophyta</taxon>
        <taxon>Embryophyta</taxon>
        <taxon>Tracheophyta</taxon>
        <taxon>Spermatophyta</taxon>
        <taxon>Magnoliopsida</taxon>
        <taxon>eudicotyledons</taxon>
        <taxon>Gunneridae</taxon>
        <taxon>Pentapetalae</taxon>
        <taxon>rosids</taxon>
        <taxon>malvids</taxon>
        <taxon>Sapindales</taxon>
        <taxon>Sapindaceae</taxon>
        <taxon>Hippocastanoideae</taxon>
        <taxon>Acereae</taxon>
        <taxon>Acer</taxon>
    </lineage>
</organism>
<dbReference type="PANTHER" id="PTHR47481">
    <property type="match status" value="1"/>
</dbReference>
<dbReference type="Proteomes" id="UP000323000">
    <property type="component" value="Chromosome 13"/>
</dbReference>
<feature type="region of interest" description="Disordered" evidence="1">
    <location>
        <begin position="319"/>
        <end position="340"/>
    </location>
</feature>
<dbReference type="EMBL" id="VAHF01000013">
    <property type="protein sequence ID" value="TXG48399.1"/>
    <property type="molecule type" value="Genomic_DNA"/>
</dbReference>
<comment type="caution">
    <text evidence="2">The sequence shown here is derived from an EMBL/GenBank/DDBJ whole genome shotgun (WGS) entry which is preliminary data.</text>
</comment>
<sequence>MSGCGFTNSQPSTVEVMTALIWRAQINATRARYGHLKTSMMSMPMNLRGRTFEKIPKNCCGNFFTMINAKIPVNDSKMGLNDFVDLVRDAIRNSITEFAQPSEGEDGFFSKVMKPFREFFEELGKKDGDLIFSGEKPAEEIEDDKGNKSPNQLYQSWINNDGLLSSWLLGTMKEEVMSLIYSEVDTAYKIWTSIEEQLLPVIVEKEGLLKNMLMSIRKGLKSHDEYLKKFKSICDNLAAIKKLVSDGDKVFQFAHGLGKKYMDFRTAMLTKPPYPSFSQFVLALQGHEQAVLAHKEEEKTYLEHAQAYFGQRGCGRNGRGGRGNFNSRGRGFTSAGRHNS</sequence>
<proteinExistence type="predicted"/>
<evidence type="ECO:0000256" key="1">
    <source>
        <dbReference type="SAM" id="MobiDB-lite"/>
    </source>
</evidence>
<evidence type="ECO:0000313" key="2">
    <source>
        <dbReference type="EMBL" id="TXG48399.1"/>
    </source>
</evidence>
<dbReference type="Gene3D" id="3.30.559.10">
    <property type="entry name" value="Chloramphenicol acetyltransferase-like domain"/>
    <property type="match status" value="1"/>
</dbReference>
<dbReference type="Pfam" id="PF02458">
    <property type="entry name" value="Transferase"/>
    <property type="match status" value="1"/>
</dbReference>
<reference evidence="3" key="1">
    <citation type="journal article" date="2019" name="Gigascience">
        <title>De novo genome assembly of the endangered Acer yangbiense, a plant species with extremely small populations endemic to Yunnan Province, China.</title>
        <authorList>
            <person name="Yang J."/>
            <person name="Wariss H.M."/>
            <person name="Tao L."/>
            <person name="Zhang R."/>
            <person name="Yun Q."/>
            <person name="Hollingsworth P."/>
            <person name="Dao Z."/>
            <person name="Luo G."/>
            <person name="Guo H."/>
            <person name="Ma Y."/>
            <person name="Sun W."/>
        </authorList>
    </citation>
    <scope>NUCLEOTIDE SEQUENCE [LARGE SCALE GENOMIC DNA]</scope>
    <source>
        <strain evidence="3">cv. Malutang</strain>
    </source>
</reference>
<dbReference type="PANTHER" id="PTHR47481:SF10">
    <property type="entry name" value="COPIA-LIKE POLYPROTEIN_RETROTRANSPOSON"/>
    <property type="match status" value="1"/>
</dbReference>
<dbReference type="AlphaFoldDB" id="A0A5C7GV61"/>
<keyword evidence="3" id="KW-1185">Reference proteome</keyword>
<dbReference type="OrthoDB" id="1845088at2759"/>
<gene>
    <name evidence="2" type="ORF">EZV62_027693</name>
</gene>
<protein>
    <submittedName>
        <fullName evidence="2">Uncharacterized protein</fullName>
    </submittedName>
</protein>
<accession>A0A5C7GV61</accession>
<dbReference type="Pfam" id="PF14223">
    <property type="entry name" value="Retrotran_gag_2"/>
    <property type="match status" value="1"/>
</dbReference>
<evidence type="ECO:0000313" key="3">
    <source>
        <dbReference type="Proteomes" id="UP000323000"/>
    </source>
</evidence>
<name>A0A5C7GV61_9ROSI</name>